<dbReference type="InterPro" id="IPR017871">
    <property type="entry name" value="ABC_transporter-like_CS"/>
</dbReference>
<dbReference type="InterPro" id="IPR017911">
    <property type="entry name" value="MacB-like_ATP-bd"/>
</dbReference>
<evidence type="ECO:0000313" key="5">
    <source>
        <dbReference type="EMBL" id="ABK53398.1"/>
    </source>
</evidence>
<gene>
    <name evidence="5" type="ordered locus">Acel_1626</name>
</gene>
<sequence length="229" mass="24907">MSVIYRLVDVCLTYAAHPPVHAVRNCTLDIHRGEFVAICGTSGSGKSSLLNLLGLIDRPTSGEIYFRDTAVAALKDHQLTALRRHSIGFVFQAFHLIPHRTVVDNVCLPMVYAGVPRRERRARALDALRTVGLLDRAWAQPQTLSGGEAQRVAIARALVTAPDVILCDEPTGNLDSANAANVIDALRALNNDNQTIVLVTHDQNIARAARRIVRVRDGVVSETTHPDAA</sequence>
<dbReference type="Gene3D" id="3.40.50.300">
    <property type="entry name" value="P-loop containing nucleotide triphosphate hydrolases"/>
    <property type="match status" value="1"/>
</dbReference>
<dbReference type="GO" id="GO:0005524">
    <property type="term" value="F:ATP binding"/>
    <property type="evidence" value="ECO:0007669"/>
    <property type="project" value="UniProtKB-KW"/>
</dbReference>
<dbReference type="Proteomes" id="UP000008221">
    <property type="component" value="Chromosome"/>
</dbReference>
<dbReference type="InterPro" id="IPR015854">
    <property type="entry name" value="ABC_transpr_LolD-like"/>
</dbReference>
<dbReference type="PROSITE" id="PS00211">
    <property type="entry name" value="ABC_TRANSPORTER_1"/>
    <property type="match status" value="1"/>
</dbReference>
<dbReference type="InterPro" id="IPR003439">
    <property type="entry name" value="ABC_transporter-like_ATP-bd"/>
</dbReference>
<dbReference type="RefSeq" id="WP_011720461.1">
    <property type="nucleotide sequence ID" value="NC_008578.1"/>
</dbReference>
<dbReference type="InterPro" id="IPR003593">
    <property type="entry name" value="AAA+_ATPase"/>
</dbReference>
<dbReference type="FunFam" id="3.40.50.300:FF:000032">
    <property type="entry name" value="Export ABC transporter ATP-binding protein"/>
    <property type="match status" value="1"/>
</dbReference>
<dbReference type="HOGENOM" id="CLU_000604_1_22_11"/>
<protein>
    <submittedName>
        <fullName evidence="5">ABC transporter related protein</fullName>
    </submittedName>
</protein>
<evidence type="ECO:0000256" key="2">
    <source>
        <dbReference type="ARBA" id="ARBA00022741"/>
    </source>
</evidence>
<dbReference type="InterPro" id="IPR027417">
    <property type="entry name" value="P-loop_NTPase"/>
</dbReference>
<dbReference type="GO" id="GO:0005886">
    <property type="term" value="C:plasma membrane"/>
    <property type="evidence" value="ECO:0007669"/>
    <property type="project" value="TreeGrafter"/>
</dbReference>
<dbReference type="EMBL" id="CP000481">
    <property type="protein sequence ID" value="ABK53398.1"/>
    <property type="molecule type" value="Genomic_DNA"/>
</dbReference>
<dbReference type="GO" id="GO:0022857">
    <property type="term" value="F:transmembrane transporter activity"/>
    <property type="evidence" value="ECO:0007669"/>
    <property type="project" value="UniProtKB-ARBA"/>
</dbReference>
<dbReference type="eggNOG" id="COG1136">
    <property type="taxonomic scope" value="Bacteria"/>
</dbReference>
<dbReference type="FunCoup" id="A0LVD8">
    <property type="interactions" value="16"/>
</dbReference>
<proteinExistence type="predicted"/>
<keyword evidence="1" id="KW-0813">Transport</keyword>
<dbReference type="OrthoDB" id="3266715at2"/>
<dbReference type="CDD" id="cd03255">
    <property type="entry name" value="ABC_MJ0796_LolCDE_FtsE"/>
    <property type="match status" value="1"/>
</dbReference>
<dbReference type="GO" id="GO:0016887">
    <property type="term" value="F:ATP hydrolysis activity"/>
    <property type="evidence" value="ECO:0007669"/>
    <property type="project" value="InterPro"/>
</dbReference>
<evidence type="ECO:0000256" key="3">
    <source>
        <dbReference type="ARBA" id="ARBA00022840"/>
    </source>
</evidence>
<dbReference type="KEGG" id="ace:Acel_1626"/>
<name>A0LVD8_ACIC1</name>
<accession>A0LVD8</accession>
<dbReference type="PROSITE" id="PS50893">
    <property type="entry name" value="ABC_TRANSPORTER_2"/>
    <property type="match status" value="1"/>
</dbReference>
<dbReference type="InParanoid" id="A0LVD8"/>
<dbReference type="PANTHER" id="PTHR24220:SF86">
    <property type="entry name" value="ABC TRANSPORTER ABCH.1"/>
    <property type="match status" value="1"/>
</dbReference>
<reference evidence="5 6" key="1">
    <citation type="journal article" date="2009" name="Genome Res.">
        <title>Complete genome of the cellulolytic thermophile Acidothermus cellulolyticus 11B provides insights into its ecophysiological and evolutionary adaptations.</title>
        <authorList>
            <person name="Barabote R.D."/>
            <person name="Xie G."/>
            <person name="Leu D.H."/>
            <person name="Normand P."/>
            <person name="Necsulea A."/>
            <person name="Daubin V."/>
            <person name="Medigue C."/>
            <person name="Adney W.S."/>
            <person name="Xu X.C."/>
            <person name="Lapidus A."/>
            <person name="Parales R.E."/>
            <person name="Detter C."/>
            <person name="Pujic P."/>
            <person name="Bruce D."/>
            <person name="Lavire C."/>
            <person name="Challacombe J.F."/>
            <person name="Brettin T.S."/>
            <person name="Berry A.M."/>
        </authorList>
    </citation>
    <scope>NUCLEOTIDE SEQUENCE [LARGE SCALE GENOMIC DNA]</scope>
    <source>
        <strain evidence="6">ATCC 43068 / DSM 8971 / 11B</strain>
    </source>
</reference>
<keyword evidence="3" id="KW-0067">ATP-binding</keyword>
<evidence type="ECO:0000313" key="6">
    <source>
        <dbReference type="Proteomes" id="UP000008221"/>
    </source>
</evidence>
<evidence type="ECO:0000259" key="4">
    <source>
        <dbReference type="PROSITE" id="PS50893"/>
    </source>
</evidence>
<evidence type="ECO:0000256" key="1">
    <source>
        <dbReference type="ARBA" id="ARBA00022448"/>
    </source>
</evidence>
<dbReference type="SMART" id="SM00382">
    <property type="entry name" value="AAA"/>
    <property type="match status" value="1"/>
</dbReference>
<keyword evidence="2" id="KW-0547">Nucleotide-binding</keyword>
<dbReference type="SUPFAM" id="SSF52540">
    <property type="entry name" value="P-loop containing nucleoside triphosphate hydrolases"/>
    <property type="match status" value="1"/>
</dbReference>
<dbReference type="AlphaFoldDB" id="A0LVD8"/>
<dbReference type="GO" id="GO:0098796">
    <property type="term" value="C:membrane protein complex"/>
    <property type="evidence" value="ECO:0007669"/>
    <property type="project" value="UniProtKB-ARBA"/>
</dbReference>
<feature type="domain" description="ABC transporter" evidence="4">
    <location>
        <begin position="5"/>
        <end position="229"/>
    </location>
</feature>
<organism evidence="5 6">
    <name type="scientific">Acidothermus cellulolyticus (strain ATCC 43068 / DSM 8971 / 11B)</name>
    <dbReference type="NCBI Taxonomy" id="351607"/>
    <lineage>
        <taxon>Bacteria</taxon>
        <taxon>Bacillati</taxon>
        <taxon>Actinomycetota</taxon>
        <taxon>Actinomycetes</taxon>
        <taxon>Acidothermales</taxon>
        <taxon>Acidothermaceae</taxon>
        <taxon>Acidothermus</taxon>
    </lineage>
</organism>
<dbReference type="STRING" id="351607.Acel_1626"/>
<keyword evidence="6" id="KW-1185">Reference proteome</keyword>
<dbReference type="Pfam" id="PF00005">
    <property type="entry name" value="ABC_tran"/>
    <property type="match status" value="1"/>
</dbReference>
<dbReference type="PANTHER" id="PTHR24220">
    <property type="entry name" value="IMPORT ATP-BINDING PROTEIN"/>
    <property type="match status" value="1"/>
</dbReference>